<keyword evidence="4 6" id="KW-0472">Membrane</keyword>
<feature type="transmembrane region" description="Helical" evidence="6">
    <location>
        <begin position="235"/>
        <end position="257"/>
    </location>
</feature>
<evidence type="ECO:0000256" key="6">
    <source>
        <dbReference type="SAM" id="Phobius"/>
    </source>
</evidence>
<feature type="transmembrane region" description="Helical" evidence="6">
    <location>
        <begin position="119"/>
        <end position="141"/>
    </location>
</feature>
<dbReference type="InterPro" id="IPR049326">
    <property type="entry name" value="Rhodopsin_dom_fungi"/>
</dbReference>
<evidence type="ECO:0000259" key="7">
    <source>
        <dbReference type="Pfam" id="PF20684"/>
    </source>
</evidence>
<dbReference type="GO" id="GO:0016020">
    <property type="term" value="C:membrane"/>
    <property type="evidence" value="ECO:0007669"/>
    <property type="project" value="UniProtKB-SubCell"/>
</dbReference>
<gene>
    <name evidence="8" type="ORF">BCR38DRAFT_329874</name>
</gene>
<comment type="caution">
    <text evidence="8">The sequence shown here is derived from an EMBL/GenBank/DDBJ whole genome shotgun (WGS) entry which is preliminary data.</text>
</comment>
<dbReference type="GeneID" id="63771122"/>
<evidence type="ECO:0000256" key="1">
    <source>
        <dbReference type="ARBA" id="ARBA00004141"/>
    </source>
</evidence>
<proteinExistence type="inferred from homology"/>
<feature type="transmembrane region" description="Helical" evidence="6">
    <location>
        <begin position="165"/>
        <end position="189"/>
    </location>
</feature>
<dbReference type="Pfam" id="PF20684">
    <property type="entry name" value="Fung_rhodopsin"/>
    <property type="match status" value="1"/>
</dbReference>
<dbReference type="PANTHER" id="PTHR33048">
    <property type="entry name" value="PTH11-LIKE INTEGRAL MEMBRANE PROTEIN (AFU_ORTHOLOGUE AFUA_5G11245)"/>
    <property type="match status" value="1"/>
</dbReference>
<protein>
    <recommendedName>
        <fullName evidence="7">Rhodopsin domain-containing protein</fullName>
    </recommendedName>
</protein>
<organism evidence="8 9">
    <name type="scientific">Pseudomassariella vexata</name>
    <dbReference type="NCBI Taxonomy" id="1141098"/>
    <lineage>
        <taxon>Eukaryota</taxon>
        <taxon>Fungi</taxon>
        <taxon>Dikarya</taxon>
        <taxon>Ascomycota</taxon>
        <taxon>Pezizomycotina</taxon>
        <taxon>Sordariomycetes</taxon>
        <taxon>Xylariomycetidae</taxon>
        <taxon>Amphisphaeriales</taxon>
        <taxon>Pseudomassariaceae</taxon>
        <taxon>Pseudomassariella</taxon>
    </lineage>
</organism>
<feature type="domain" description="Rhodopsin" evidence="7">
    <location>
        <begin position="26"/>
        <end position="263"/>
    </location>
</feature>
<dbReference type="PANTHER" id="PTHR33048:SF93">
    <property type="entry name" value="INTEGRAL MEMBRANE PROTEIN"/>
    <property type="match status" value="1"/>
</dbReference>
<comment type="similarity">
    <text evidence="5">Belongs to the SAT4 family.</text>
</comment>
<feature type="transmembrane region" description="Helical" evidence="6">
    <location>
        <begin position="12"/>
        <end position="30"/>
    </location>
</feature>
<feature type="transmembrane region" description="Helical" evidence="6">
    <location>
        <begin position="201"/>
        <end position="223"/>
    </location>
</feature>
<feature type="transmembrane region" description="Helical" evidence="6">
    <location>
        <begin position="79"/>
        <end position="99"/>
    </location>
</feature>
<accession>A0A1Y2EKJ5</accession>
<dbReference type="OrthoDB" id="3923077at2759"/>
<evidence type="ECO:0000256" key="4">
    <source>
        <dbReference type="ARBA" id="ARBA00023136"/>
    </source>
</evidence>
<reference evidence="8 9" key="1">
    <citation type="submission" date="2016-07" db="EMBL/GenBank/DDBJ databases">
        <title>Pervasive Adenine N6-methylation of Active Genes in Fungi.</title>
        <authorList>
            <consortium name="DOE Joint Genome Institute"/>
            <person name="Mondo S.J."/>
            <person name="Dannebaum R.O."/>
            <person name="Kuo R.C."/>
            <person name="Labutti K."/>
            <person name="Haridas S."/>
            <person name="Kuo A."/>
            <person name="Salamov A."/>
            <person name="Ahrendt S.R."/>
            <person name="Lipzen A."/>
            <person name="Sullivan W."/>
            <person name="Andreopoulos W.B."/>
            <person name="Clum A."/>
            <person name="Lindquist E."/>
            <person name="Daum C."/>
            <person name="Ramamoorthy G.K."/>
            <person name="Gryganskyi A."/>
            <person name="Culley D."/>
            <person name="Magnuson J.K."/>
            <person name="James T.Y."/>
            <person name="O'Malley M.A."/>
            <person name="Stajich J.E."/>
            <person name="Spatafora J.W."/>
            <person name="Visel A."/>
            <person name="Grigoriev I.V."/>
        </authorList>
    </citation>
    <scope>NUCLEOTIDE SEQUENCE [LARGE SCALE GENOMIC DNA]</scope>
    <source>
        <strain evidence="8 9">CBS 129021</strain>
    </source>
</reference>
<evidence type="ECO:0000256" key="3">
    <source>
        <dbReference type="ARBA" id="ARBA00022989"/>
    </source>
</evidence>
<dbReference type="RefSeq" id="XP_040721654.1">
    <property type="nucleotide sequence ID" value="XM_040854910.1"/>
</dbReference>
<dbReference type="InterPro" id="IPR052337">
    <property type="entry name" value="SAT4-like"/>
</dbReference>
<evidence type="ECO:0000313" key="8">
    <source>
        <dbReference type="EMBL" id="ORY72062.1"/>
    </source>
</evidence>
<evidence type="ECO:0000256" key="5">
    <source>
        <dbReference type="ARBA" id="ARBA00038359"/>
    </source>
</evidence>
<comment type="subcellular location">
    <subcellularLocation>
        <location evidence="1">Membrane</location>
        <topology evidence="1">Multi-pass membrane protein</topology>
    </subcellularLocation>
</comment>
<evidence type="ECO:0000313" key="9">
    <source>
        <dbReference type="Proteomes" id="UP000193689"/>
    </source>
</evidence>
<keyword evidence="3 6" id="KW-1133">Transmembrane helix</keyword>
<dbReference type="Proteomes" id="UP000193689">
    <property type="component" value="Unassembled WGS sequence"/>
</dbReference>
<sequence>MLGGDGPKTIAILWGAVGITWPFVILRYYTRKYVVSAVGIDDHVYFLAWIFLLLYSISTNVAVIHGYGQNVTDLSLDDAAHAIFSIMIGQTFSVLGTMVAKDSIGLFLLRLVVKPWHHVFIWTVMAAVTLSALFTVVIIWIQCTPTAAIYDVRVKGNCNFHLRPFATYLGVLCVTSDFAFALFPMIFIWNLNMKQSRKVTIAGSLSLGCFAGVCGIFRCINVGGLASTNYTKDTVPLNTLSAIGEAVSLICIGIPHIRPLYERVFRPWISSLSEP</sequence>
<evidence type="ECO:0000256" key="2">
    <source>
        <dbReference type="ARBA" id="ARBA00022692"/>
    </source>
</evidence>
<dbReference type="InParanoid" id="A0A1Y2EKJ5"/>
<feature type="transmembrane region" description="Helical" evidence="6">
    <location>
        <begin position="42"/>
        <end position="67"/>
    </location>
</feature>
<dbReference type="EMBL" id="MCFJ01000001">
    <property type="protein sequence ID" value="ORY72062.1"/>
    <property type="molecule type" value="Genomic_DNA"/>
</dbReference>
<name>A0A1Y2EKJ5_9PEZI</name>
<dbReference type="AlphaFoldDB" id="A0A1Y2EKJ5"/>
<keyword evidence="9" id="KW-1185">Reference proteome</keyword>
<keyword evidence="2 6" id="KW-0812">Transmembrane</keyword>